<dbReference type="RefSeq" id="WP_145750263.1">
    <property type="nucleotide sequence ID" value="NZ_VITN01000006.1"/>
</dbReference>
<evidence type="ECO:0000256" key="3">
    <source>
        <dbReference type="ARBA" id="ARBA00022763"/>
    </source>
</evidence>
<comment type="catalytic activity">
    <reaction evidence="1">
        <text>Hydrolysis of alkylated DNA, releasing 3-methyladenine, 3-methylguanine, 7-methylguanine and 7-methyladenine.</text>
        <dbReference type="EC" id="3.2.2.21"/>
    </reaction>
</comment>
<dbReference type="PANTHER" id="PTHR43003">
    <property type="entry name" value="DNA-3-METHYLADENINE GLYCOSYLASE"/>
    <property type="match status" value="1"/>
</dbReference>
<feature type="domain" description="HhH-GPD" evidence="5">
    <location>
        <begin position="138"/>
        <end position="304"/>
    </location>
</feature>
<keyword evidence="3" id="KW-0227">DNA damage</keyword>
<dbReference type="InterPro" id="IPR003265">
    <property type="entry name" value="HhH-GPD_domain"/>
</dbReference>
<dbReference type="OrthoDB" id="9811249at2"/>
<evidence type="ECO:0000256" key="2">
    <source>
        <dbReference type="ARBA" id="ARBA00012000"/>
    </source>
</evidence>
<name>A0A560FGN3_9PROT</name>
<protein>
    <recommendedName>
        <fullName evidence="2">DNA-3-methyladenine glycosylase II</fullName>
        <ecNumber evidence="2">3.2.2.21</ecNumber>
    </recommendedName>
</protein>
<dbReference type="Pfam" id="PF00730">
    <property type="entry name" value="HhH-GPD"/>
    <property type="match status" value="1"/>
</dbReference>
<dbReference type="EMBL" id="VITN01000006">
    <property type="protein sequence ID" value="TWB20760.1"/>
    <property type="molecule type" value="Genomic_DNA"/>
</dbReference>
<dbReference type="InterPro" id="IPR051912">
    <property type="entry name" value="Alkylbase_DNA_Glycosylase/TA"/>
</dbReference>
<comment type="caution">
    <text evidence="6">The sequence shown here is derived from an EMBL/GenBank/DDBJ whole genome shotgun (WGS) entry which is preliminary data.</text>
</comment>
<evidence type="ECO:0000256" key="1">
    <source>
        <dbReference type="ARBA" id="ARBA00000086"/>
    </source>
</evidence>
<dbReference type="PANTHER" id="PTHR43003:SF5">
    <property type="entry name" value="DNA-3-METHYLADENINE GLYCOSYLASE"/>
    <property type="match status" value="1"/>
</dbReference>
<organism evidence="6 7">
    <name type="scientific">Nitrospirillum amazonense</name>
    <dbReference type="NCBI Taxonomy" id="28077"/>
    <lineage>
        <taxon>Bacteria</taxon>
        <taxon>Pseudomonadati</taxon>
        <taxon>Pseudomonadota</taxon>
        <taxon>Alphaproteobacteria</taxon>
        <taxon>Rhodospirillales</taxon>
        <taxon>Azospirillaceae</taxon>
        <taxon>Nitrospirillum</taxon>
    </lineage>
</organism>
<gene>
    <name evidence="6" type="ORF">FBZ89_106163</name>
</gene>
<dbReference type="InterPro" id="IPR011257">
    <property type="entry name" value="DNA_glycosylase"/>
</dbReference>
<dbReference type="GO" id="GO:0005737">
    <property type="term" value="C:cytoplasm"/>
    <property type="evidence" value="ECO:0007669"/>
    <property type="project" value="TreeGrafter"/>
</dbReference>
<dbReference type="GO" id="GO:0006307">
    <property type="term" value="P:DNA alkylation repair"/>
    <property type="evidence" value="ECO:0007669"/>
    <property type="project" value="TreeGrafter"/>
</dbReference>
<evidence type="ECO:0000313" key="7">
    <source>
        <dbReference type="Proteomes" id="UP000319859"/>
    </source>
</evidence>
<evidence type="ECO:0000313" key="6">
    <source>
        <dbReference type="EMBL" id="TWB20760.1"/>
    </source>
</evidence>
<proteinExistence type="predicted"/>
<reference evidence="6 7" key="1">
    <citation type="submission" date="2019-06" db="EMBL/GenBank/DDBJ databases">
        <title>Genomic Encyclopedia of Type Strains, Phase IV (KMG-V): Genome sequencing to study the core and pangenomes of soil and plant-associated prokaryotes.</title>
        <authorList>
            <person name="Whitman W."/>
        </authorList>
    </citation>
    <scope>NUCLEOTIDE SEQUENCE [LARGE SCALE GENOMIC DNA]</scope>
    <source>
        <strain evidence="6 7">BR 11880</strain>
    </source>
</reference>
<evidence type="ECO:0000256" key="4">
    <source>
        <dbReference type="ARBA" id="ARBA00023204"/>
    </source>
</evidence>
<dbReference type="GO" id="GO:0008725">
    <property type="term" value="F:DNA-3-methyladenine glycosylase activity"/>
    <property type="evidence" value="ECO:0007669"/>
    <property type="project" value="TreeGrafter"/>
</dbReference>
<dbReference type="SUPFAM" id="SSF48150">
    <property type="entry name" value="DNA-glycosylase"/>
    <property type="match status" value="1"/>
</dbReference>
<sequence>MSQLTLDLPPGFDPDAAWRYHGRDWYRDRDAPAERVAGPALTKALEFDGRAYLLTLTAPAGGGPLVMGMDSDDPVILARAQRVALRMLGLTPALADAAAGLEARASRDATTARLVGNRWGYRPPLAATVFEALAWAIIGQQINLTFAADLRRQLILLAGRPHPSGMIAHPAAAAVAVLDPALLAARRFSRSKARYLIDAAQAAVDGRLDLAALERLDTDASGEAAAEAALLALRGIGPWTTNYVLMRGCGLPDRVPVGDAGLTAALQRFHAMDRRPTAEEQATLMRPHAPWRSLATAHLWASLA</sequence>
<dbReference type="Gene3D" id="1.10.1670.40">
    <property type="match status" value="1"/>
</dbReference>
<dbReference type="GO" id="GO:0006285">
    <property type="term" value="P:base-excision repair, AP site formation"/>
    <property type="evidence" value="ECO:0007669"/>
    <property type="project" value="TreeGrafter"/>
</dbReference>
<dbReference type="Gene3D" id="1.10.340.30">
    <property type="entry name" value="Hypothetical protein, domain 2"/>
    <property type="match status" value="1"/>
</dbReference>
<dbReference type="EC" id="3.2.2.21" evidence="2"/>
<dbReference type="GO" id="GO:0032993">
    <property type="term" value="C:protein-DNA complex"/>
    <property type="evidence" value="ECO:0007669"/>
    <property type="project" value="TreeGrafter"/>
</dbReference>
<dbReference type="SMART" id="SM00478">
    <property type="entry name" value="ENDO3c"/>
    <property type="match status" value="1"/>
</dbReference>
<dbReference type="Proteomes" id="UP000319859">
    <property type="component" value="Unassembled WGS sequence"/>
</dbReference>
<evidence type="ECO:0000259" key="5">
    <source>
        <dbReference type="SMART" id="SM00478"/>
    </source>
</evidence>
<dbReference type="GO" id="GO:0032131">
    <property type="term" value="F:alkylated DNA binding"/>
    <property type="evidence" value="ECO:0007669"/>
    <property type="project" value="TreeGrafter"/>
</dbReference>
<accession>A0A560FGN3</accession>
<keyword evidence="4" id="KW-0234">DNA repair</keyword>
<dbReference type="GO" id="GO:0043916">
    <property type="term" value="F:DNA-7-methylguanine glycosylase activity"/>
    <property type="evidence" value="ECO:0007669"/>
    <property type="project" value="TreeGrafter"/>
</dbReference>
<dbReference type="AlphaFoldDB" id="A0A560FGN3"/>